<feature type="transmembrane region" description="Helical" evidence="8">
    <location>
        <begin position="215"/>
        <end position="240"/>
    </location>
</feature>
<keyword evidence="7 8" id="KW-0472">Membrane</keyword>
<organism evidence="10">
    <name type="scientific">Chelativorans sp. (strain BNC1)</name>
    <dbReference type="NCBI Taxonomy" id="266779"/>
    <lineage>
        <taxon>Bacteria</taxon>
        <taxon>Pseudomonadati</taxon>
        <taxon>Pseudomonadota</taxon>
        <taxon>Alphaproteobacteria</taxon>
        <taxon>Hyphomicrobiales</taxon>
        <taxon>Phyllobacteriaceae</taxon>
        <taxon>Chelativorans</taxon>
    </lineage>
</organism>
<dbReference type="GO" id="GO:0005886">
    <property type="term" value="C:plasma membrane"/>
    <property type="evidence" value="ECO:0007669"/>
    <property type="project" value="UniProtKB-SubCell"/>
</dbReference>
<gene>
    <name evidence="10" type="ordered locus">Meso_2660</name>
</gene>
<keyword evidence="5 8" id="KW-0812">Transmembrane</keyword>
<dbReference type="PROSITE" id="PS50928">
    <property type="entry name" value="ABC_TM1"/>
    <property type="match status" value="2"/>
</dbReference>
<dbReference type="InterPro" id="IPR000515">
    <property type="entry name" value="MetI-like"/>
</dbReference>
<dbReference type="PANTHER" id="PTHR43357">
    <property type="entry name" value="INNER MEMBRANE ABC TRANSPORTER PERMEASE PROTEIN YDCV"/>
    <property type="match status" value="1"/>
</dbReference>
<dbReference type="InterPro" id="IPR035906">
    <property type="entry name" value="MetI-like_sf"/>
</dbReference>
<feature type="transmembrane region" description="Helical" evidence="8">
    <location>
        <begin position="537"/>
        <end position="565"/>
    </location>
</feature>
<evidence type="ECO:0000256" key="1">
    <source>
        <dbReference type="ARBA" id="ARBA00004429"/>
    </source>
</evidence>
<dbReference type="OrthoDB" id="27542at2"/>
<feature type="transmembrane region" description="Helical" evidence="8">
    <location>
        <begin position="107"/>
        <end position="131"/>
    </location>
</feature>
<feature type="transmembrane region" description="Helical" evidence="8">
    <location>
        <begin position="151"/>
        <end position="178"/>
    </location>
</feature>
<dbReference type="STRING" id="266779.Meso_2660"/>
<dbReference type="SUPFAM" id="SSF161098">
    <property type="entry name" value="MetI-like"/>
    <property type="match status" value="2"/>
</dbReference>
<feature type="transmembrane region" description="Helical" evidence="8">
    <location>
        <begin position="69"/>
        <end position="95"/>
    </location>
</feature>
<dbReference type="AlphaFoldDB" id="Q11EY8"/>
<sequence>MTGMFRAWGTSVPRSTSGYLSALLWIIAAVVVVWPVVALVIGTLWDSAVGMDPNWGFGAFQRAVNSPRFFPALLTTALFCILVVPSSVFLALILATLSQFSNARLRWLISPTLIISYTIPPLFYSVGYALVGTGRAGAGNDLLSYLAGTSFTPLNLTSFAGLIFVSILRATAYVYILLVGPLSTVGQSQDEAARIAGGGSWVRLTMLVSTLKPSIAAATVLVTIGTVQVFDAVYILGSNVNIYTLSTLTYGLLQQQQADFPAATAIGTMLLALVAVLILLQNFATRSGRFTTVAVKPEARLRLSLGPWRPVFEIFIVLYFVFSLLVPVCSLLVTSVIPFPGVYNSFTFANYTRIWSDTTILHAAMTTFILANSGAVAAVVFAMMMIRLRARQARESGRVLVDVIMLAPKVMHGIVTALAFIWAVTIFSATRGLYGTGFLMFLALTVSVVPVSYLLISSAYAQVDSSLEHAARISGSHPLHAQLRIQVPLLAPTLANAWFLSAVFIAGSLDIPLVLGSVNLRVIATTVFELYSLSGDYGAAAALLVSMLIVFAITALLVRGFVLLIRADLRPWRSARTRPALAQGGVTA</sequence>
<evidence type="ECO:0000256" key="5">
    <source>
        <dbReference type="ARBA" id="ARBA00022692"/>
    </source>
</evidence>
<keyword evidence="2 8" id="KW-0813">Transport</keyword>
<accession>Q11EY8</accession>
<dbReference type="CDD" id="cd06261">
    <property type="entry name" value="TM_PBP2"/>
    <property type="match status" value="1"/>
</dbReference>
<proteinExistence type="inferred from homology"/>
<feature type="transmembrane region" description="Helical" evidence="8">
    <location>
        <begin position="359"/>
        <end position="386"/>
    </location>
</feature>
<feature type="transmembrane region" description="Helical" evidence="8">
    <location>
        <begin position="406"/>
        <end position="427"/>
    </location>
</feature>
<reference evidence="10" key="1">
    <citation type="submission" date="2006-06" db="EMBL/GenBank/DDBJ databases">
        <title>Complete sequence of chromosome of Chelativorans sp. BNC1.</title>
        <authorList>
            <consortium name="US DOE Joint Genome Institute"/>
            <person name="Copeland A."/>
            <person name="Lucas S."/>
            <person name="Lapidus A."/>
            <person name="Barry K."/>
            <person name="Detter J.C."/>
            <person name="Glavina del Rio T."/>
            <person name="Hammon N."/>
            <person name="Israni S."/>
            <person name="Dalin E."/>
            <person name="Tice H."/>
            <person name="Pitluck S."/>
            <person name="Chertkov O."/>
            <person name="Brettin T."/>
            <person name="Bruce D."/>
            <person name="Han C."/>
            <person name="Tapia R."/>
            <person name="Gilna P."/>
            <person name="Schmutz J."/>
            <person name="Larimer F."/>
            <person name="Land M."/>
            <person name="Hauser L."/>
            <person name="Kyrpides N."/>
            <person name="Mikhailova N."/>
            <person name="Richardson P."/>
        </authorList>
    </citation>
    <scope>NUCLEOTIDE SEQUENCE</scope>
    <source>
        <strain evidence="10">BNC1</strain>
    </source>
</reference>
<comment type="similarity">
    <text evidence="8">Belongs to the binding-protein-dependent transport system permease family.</text>
</comment>
<dbReference type="Gene3D" id="1.10.3720.10">
    <property type="entry name" value="MetI-like"/>
    <property type="match status" value="2"/>
</dbReference>
<keyword evidence="3" id="KW-1003">Cell membrane</keyword>
<dbReference type="EMBL" id="CP000390">
    <property type="protein sequence ID" value="ABG64037.1"/>
    <property type="molecule type" value="Genomic_DNA"/>
</dbReference>
<dbReference type="PANTHER" id="PTHR43357:SF4">
    <property type="entry name" value="INNER MEMBRANE ABC TRANSPORTER PERMEASE PROTEIN YDCV"/>
    <property type="match status" value="1"/>
</dbReference>
<evidence type="ECO:0000256" key="4">
    <source>
        <dbReference type="ARBA" id="ARBA00022519"/>
    </source>
</evidence>
<feature type="transmembrane region" description="Helical" evidence="8">
    <location>
        <begin position="489"/>
        <end position="509"/>
    </location>
</feature>
<feature type="domain" description="ABC transmembrane type-1" evidence="9">
    <location>
        <begin position="73"/>
        <end position="281"/>
    </location>
</feature>
<name>Q11EY8_CHESB</name>
<feature type="transmembrane region" description="Helical" evidence="8">
    <location>
        <begin position="311"/>
        <end position="339"/>
    </location>
</feature>
<keyword evidence="6 8" id="KW-1133">Transmembrane helix</keyword>
<dbReference type="HOGENOM" id="CLU_021838_2_2_5"/>
<evidence type="ECO:0000256" key="3">
    <source>
        <dbReference type="ARBA" id="ARBA00022475"/>
    </source>
</evidence>
<feature type="domain" description="ABC transmembrane type-1" evidence="9">
    <location>
        <begin position="364"/>
        <end position="558"/>
    </location>
</feature>
<evidence type="ECO:0000256" key="2">
    <source>
        <dbReference type="ARBA" id="ARBA00022448"/>
    </source>
</evidence>
<feature type="transmembrane region" description="Helical" evidence="8">
    <location>
        <begin position="260"/>
        <end position="280"/>
    </location>
</feature>
<dbReference type="KEGG" id="mes:Meso_2660"/>
<comment type="subcellular location">
    <subcellularLocation>
        <location evidence="1">Cell inner membrane</location>
        <topology evidence="1">Multi-pass membrane protein</topology>
    </subcellularLocation>
    <subcellularLocation>
        <location evidence="8">Cell membrane</location>
        <topology evidence="8">Multi-pass membrane protein</topology>
    </subcellularLocation>
</comment>
<dbReference type="Pfam" id="PF00528">
    <property type="entry name" value="BPD_transp_1"/>
    <property type="match status" value="1"/>
</dbReference>
<evidence type="ECO:0000313" key="10">
    <source>
        <dbReference type="EMBL" id="ABG64037.1"/>
    </source>
</evidence>
<evidence type="ECO:0000256" key="8">
    <source>
        <dbReference type="RuleBase" id="RU363032"/>
    </source>
</evidence>
<evidence type="ECO:0000259" key="9">
    <source>
        <dbReference type="PROSITE" id="PS50928"/>
    </source>
</evidence>
<feature type="transmembrane region" description="Helical" evidence="8">
    <location>
        <begin position="433"/>
        <end position="456"/>
    </location>
</feature>
<keyword evidence="4" id="KW-0997">Cell inner membrane</keyword>
<dbReference type="eggNOG" id="COG1178">
    <property type="taxonomic scope" value="Bacteria"/>
</dbReference>
<dbReference type="GO" id="GO:0055085">
    <property type="term" value="P:transmembrane transport"/>
    <property type="evidence" value="ECO:0007669"/>
    <property type="project" value="InterPro"/>
</dbReference>
<protein>
    <submittedName>
        <fullName evidence="10">Binding-protein-dependent transport systems inner membrane component</fullName>
    </submittedName>
</protein>
<feature type="transmembrane region" description="Helical" evidence="8">
    <location>
        <begin position="20"/>
        <end position="45"/>
    </location>
</feature>
<evidence type="ECO:0000256" key="7">
    <source>
        <dbReference type="ARBA" id="ARBA00023136"/>
    </source>
</evidence>
<evidence type="ECO:0000256" key="6">
    <source>
        <dbReference type="ARBA" id="ARBA00022989"/>
    </source>
</evidence>